<feature type="domain" description="PLD phosphodiesterase" evidence="1">
    <location>
        <begin position="40"/>
        <end position="66"/>
    </location>
</feature>
<dbReference type="PANTHER" id="PTHR10185">
    <property type="entry name" value="PHOSPHOLIPASE D - RELATED"/>
    <property type="match status" value="1"/>
</dbReference>
<dbReference type="AlphaFoldDB" id="A0A0C2FRQ9"/>
<evidence type="ECO:0000259" key="1">
    <source>
        <dbReference type="PROSITE" id="PS50035"/>
    </source>
</evidence>
<dbReference type="Pfam" id="PF13091">
    <property type="entry name" value="PLDc_2"/>
    <property type="match status" value="1"/>
</dbReference>
<dbReference type="PANTHER" id="PTHR10185:SF17">
    <property type="entry name" value="GM01519P-RELATED"/>
    <property type="match status" value="1"/>
</dbReference>
<dbReference type="PROSITE" id="PS50035">
    <property type="entry name" value="PLD"/>
    <property type="match status" value="1"/>
</dbReference>
<dbReference type="SUPFAM" id="SSF56024">
    <property type="entry name" value="Phospholipase D/nuclease"/>
    <property type="match status" value="1"/>
</dbReference>
<dbReference type="OrthoDB" id="1923775at2759"/>
<accession>A0A0C2FRQ9</accession>
<dbReference type="GO" id="GO:0003824">
    <property type="term" value="F:catalytic activity"/>
    <property type="evidence" value="ECO:0007669"/>
    <property type="project" value="InterPro"/>
</dbReference>
<keyword evidence="3" id="KW-1185">Reference proteome</keyword>
<feature type="non-terminal residue" evidence="2">
    <location>
        <position position="1"/>
    </location>
</feature>
<dbReference type="InterPro" id="IPR001736">
    <property type="entry name" value="PLipase_D/transphosphatidylase"/>
</dbReference>
<dbReference type="SMART" id="SM00155">
    <property type="entry name" value="PLDc"/>
    <property type="match status" value="1"/>
</dbReference>
<proteinExistence type="predicted"/>
<gene>
    <name evidence="2" type="ORF">ANCDUO_18655</name>
</gene>
<name>A0A0C2FRQ9_9BILA</name>
<evidence type="ECO:0000313" key="3">
    <source>
        <dbReference type="Proteomes" id="UP000054047"/>
    </source>
</evidence>
<organism evidence="2 3">
    <name type="scientific">Ancylostoma duodenale</name>
    <dbReference type="NCBI Taxonomy" id="51022"/>
    <lineage>
        <taxon>Eukaryota</taxon>
        <taxon>Metazoa</taxon>
        <taxon>Ecdysozoa</taxon>
        <taxon>Nematoda</taxon>
        <taxon>Chromadorea</taxon>
        <taxon>Rhabditida</taxon>
        <taxon>Rhabditina</taxon>
        <taxon>Rhabditomorpha</taxon>
        <taxon>Strongyloidea</taxon>
        <taxon>Ancylostomatidae</taxon>
        <taxon>Ancylostomatinae</taxon>
        <taxon>Ancylostoma</taxon>
    </lineage>
</organism>
<evidence type="ECO:0000313" key="2">
    <source>
        <dbReference type="EMBL" id="KIH51260.1"/>
    </source>
</evidence>
<dbReference type="EMBL" id="KN747126">
    <property type="protein sequence ID" value="KIH51260.1"/>
    <property type="molecule type" value="Genomic_DNA"/>
</dbReference>
<dbReference type="InterPro" id="IPR025202">
    <property type="entry name" value="PLD-like_dom"/>
</dbReference>
<protein>
    <submittedName>
        <fullName evidence="2">Phospholipase D domain protein</fullName>
    </submittedName>
</protein>
<sequence length="105" mass="11843">LRMTIKWSAMIGHVRGIQLHMIGHKLFTVPATEEQKKIPFARVNHNKYMVTDRTAYVGTSNWAGDYFITTAGVGVAMTSHGENGMVQQLQAIFDRDWESPYASDI</sequence>
<dbReference type="InterPro" id="IPR050874">
    <property type="entry name" value="Diverse_PLD-related"/>
</dbReference>
<reference evidence="2 3" key="1">
    <citation type="submission" date="2013-12" db="EMBL/GenBank/DDBJ databases">
        <title>Draft genome of the parsitic nematode Ancylostoma duodenale.</title>
        <authorList>
            <person name="Mitreva M."/>
        </authorList>
    </citation>
    <scope>NUCLEOTIDE SEQUENCE [LARGE SCALE GENOMIC DNA]</scope>
    <source>
        <strain evidence="2 3">Zhejiang</strain>
    </source>
</reference>
<dbReference type="Proteomes" id="UP000054047">
    <property type="component" value="Unassembled WGS sequence"/>
</dbReference>
<dbReference type="Gene3D" id="3.30.870.10">
    <property type="entry name" value="Endonuclease Chain A"/>
    <property type="match status" value="1"/>
</dbReference>